<proteinExistence type="predicted"/>
<protein>
    <submittedName>
        <fullName evidence="1">Uncharacterized protein</fullName>
    </submittedName>
</protein>
<dbReference type="EMBL" id="MEZX01000002">
    <property type="protein sequence ID" value="OGD64573.1"/>
    <property type="molecule type" value="Genomic_DNA"/>
</dbReference>
<dbReference type="STRING" id="1797471.A3A71_00765"/>
<dbReference type="Proteomes" id="UP000177481">
    <property type="component" value="Unassembled WGS sequence"/>
</dbReference>
<accession>A0A1F5EB32</accession>
<name>A0A1F5EB32_9BACT</name>
<comment type="caution">
    <text evidence="1">The sequence shown here is derived from an EMBL/GenBank/DDBJ whole genome shotgun (WGS) entry which is preliminary data.</text>
</comment>
<organism evidence="1 2">
    <name type="scientific">Candidatus Berkelbacteria bacterium RIFCSPLOWO2_01_FULL_50_28</name>
    <dbReference type="NCBI Taxonomy" id="1797471"/>
    <lineage>
        <taxon>Bacteria</taxon>
        <taxon>Candidatus Berkelbacteria</taxon>
    </lineage>
</organism>
<sequence length="180" mass="19868">MEGTYIHEFWAVTGSWSLYHVTDELNDLGFPNVEKVGSVGVSKLEVGARLKNGRLVGITDSGLTLFNPGRRSNFASEVNVLHWGGTTTPFVGLFLDEETARECLNLNIIGPIFEDEFTKCAGEVVRGIAQGHLVFRLDPAVCKRFGLKALEVCPSCTWAGLDVHKHTLECHPEVAIDRRK</sequence>
<dbReference type="AlphaFoldDB" id="A0A1F5EB32"/>
<gene>
    <name evidence="1" type="ORF">A3A71_00765</name>
</gene>
<reference evidence="1 2" key="1">
    <citation type="journal article" date="2016" name="Nat. Commun.">
        <title>Thousands of microbial genomes shed light on interconnected biogeochemical processes in an aquifer system.</title>
        <authorList>
            <person name="Anantharaman K."/>
            <person name="Brown C.T."/>
            <person name="Hug L.A."/>
            <person name="Sharon I."/>
            <person name="Castelle C.J."/>
            <person name="Probst A.J."/>
            <person name="Thomas B.C."/>
            <person name="Singh A."/>
            <person name="Wilkins M.J."/>
            <person name="Karaoz U."/>
            <person name="Brodie E.L."/>
            <person name="Williams K.H."/>
            <person name="Hubbard S.S."/>
            <person name="Banfield J.F."/>
        </authorList>
    </citation>
    <scope>NUCLEOTIDE SEQUENCE [LARGE SCALE GENOMIC DNA]</scope>
</reference>
<evidence type="ECO:0000313" key="1">
    <source>
        <dbReference type="EMBL" id="OGD64573.1"/>
    </source>
</evidence>
<evidence type="ECO:0000313" key="2">
    <source>
        <dbReference type="Proteomes" id="UP000177481"/>
    </source>
</evidence>